<dbReference type="InterPro" id="IPR001251">
    <property type="entry name" value="CRAL-TRIO_dom"/>
</dbReference>
<dbReference type="InterPro" id="IPR036273">
    <property type="entry name" value="CRAL/TRIO_N_dom_sf"/>
</dbReference>
<gene>
    <name evidence="3" type="primary">LOC102805814</name>
</gene>
<proteinExistence type="predicted"/>
<dbReference type="Pfam" id="PF00650">
    <property type="entry name" value="CRAL_TRIO"/>
    <property type="match status" value="1"/>
</dbReference>
<dbReference type="PANTHER" id="PTHR10174:SF130">
    <property type="entry name" value="ALPHA-TOCOPHEROL TRANSFER PROTEIN-LIKE"/>
    <property type="match status" value="1"/>
</dbReference>
<dbReference type="Gene3D" id="1.20.5.1200">
    <property type="entry name" value="Alpha-tocopherol transfer"/>
    <property type="match status" value="1"/>
</dbReference>
<dbReference type="Gene3D" id="3.40.525.10">
    <property type="entry name" value="CRAL-TRIO lipid binding domain"/>
    <property type="match status" value="1"/>
</dbReference>
<feature type="domain" description="CRAL-TRIO" evidence="1">
    <location>
        <begin position="116"/>
        <end position="277"/>
    </location>
</feature>
<dbReference type="RefSeq" id="XP_006821769.1">
    <property type="nucleotide sequence ID" value="XM_006821706.1"/>
</dbReference>
<dbReference type="Proteomes" id="UP000694865">
    <property type="component" value="Unplaced"/>
</dbReference>
<dbReference type="SUPFAM" id="SSF52087">
    <property type="entry name" value="CRAL/TRIO domain"/>
    <property type="match status" value="1"/>
</dbReference>
<accession>A0ABM0MP28</accession>
<dbReference type="PRINTS" id="PR00180">
    <property type="entry name" value="CRETINALDHBP"/>
</dbReference>
<dbReference type="GeneID" id="102805814"/>
<dbReference type="PANTHER" id="PTHR10174">
    <property type="entry name" value="ALPHA-TOCOPHEROL TRANSFER PROTEIN-RELATED"/>
    <property type="match status" value="1"/>
</dbReference>
<organism evidence="2 3">
    <name type="scientific">Saccoglossus kowalevskii</name>
    <name type="common">Acorn worm</name>
    <dbReference type="NCBI Taxonomy" id="10224"/>
    <lineage>
        <taxon>Eukaryota</taxon>
        <taxon>Metazoa</taxon>
        <taxon>Hemichordata</taxon>
        <taxon>Enteropneusta</taxon>
        <taxon>Harrimaniidae</taxon>
        <taxon>Saccoglossus</taxon>
    </lineage>
</organism>
<dbReference type="InterPro" id="IPR011074">
    <property type="entry name" value="CRAL/TRIO_N_dom"/>
</dbReference>
<keyword evidence="2" id="KW-1185">Reference proteome</keyword>
<evidence type="ECO:0000313" key="2">
    <source>
        <dbReference type="Proteomes" id="UP000694865"/>
    </source>
</evidence>
<evidence type="ECO:0000313" key="3">
    <source>
        <dbReference type="RefSeq" id="XP_006821769.1"/>
    </source>
</evidence>
<evidence type="ECO:0000259" key="1">
    <source>
        <dbReference type="PROSITE" id="PS50191"/>
    </source>
</evidence>
<dbReference type="Gene3D" id="1.10.8.20">
    <property type="entry name" value="N-terminal domain of phosphatidylinositol transfer protein sec14p"/>
    <property type="match status" value="1"/>
</dbReference>
<protein>
    <submittedName>
        <fullName evidence="3">Alpha-tocopherol transfer protein-like</fullName>
    </submittedName>
</protein>
<dbReference type="InterPro" id="IPR036865">
    <property type="entry name" value="CRAL-TRIO_dom_sf"/>
</dbReference>
<name>A0ABM0MP28_SACKO</name>
<dbReference type="SMART" id="SM01100">
    <property type="entry name" value="CRAL_TRIO_N"/>
    <property type="match status" value="1"/>
</dbReference>
<sequence>MALPFAFLPSGLHGKKSSRRDSGISDDDDVELTEAFEKGLREINENSETRNLKLEELRNLLKSRPDIRFRSDDAFLLRFLRNKKFDVERSFNKIVRYYEVRRDYTDIFGTFEPMQHKYVFDAEMEMVCPGRDKEGRRVVIARNSRWDPDRYEVADGFRGSLMMIEKLLEEEETQVNGMVFVADFEAFSMKHMTMVKPSMMKKMTDIYENALPLRIRAVHFVRQPALFQKLFNLVKGLLSSKLTSRLHFHGEEYGSLHQFIPSSMLPADLGGQLPEFSNKEWRDKLLASNEEFKENNKYGFPLKNETMLRHSGTNDNHVECLPSAGIAGTFKKIDD</sequence>
<dbReference type="SMART" id="SM00516">
    <property type="entry name" value="SEC14"/>
    <property type="match status" value="1"/>
</dbReference>
<dbReference type="SUPFAM" id="SSF46938">
    <property type="entry name" value="CRAL/TRIO N-terminal domain"/>
    <property type="match status" value="1"/>
</dbReference>
<dbReference type="CDD" id="cd00170">
    <property type="entry name" value="SEC14"/>
    <property type="match status" value="1"/>
</dbReference>
<reference evidence="3" key="1">
    <citation type="submission" date="2025-08" db="UniProtKB">
        <authorList>
            <consortium name="RefSeq"/>
        </authorList>
    </citation>
    <scope>IDENTIFICATION</scope>
    <source>
        <tissue evidence="3">Testes</tissue>
    </source>
</reference>
<dbReference type="PROSITE" id="PS50191">
    <property type="entry name" value="CRAL_TRIO"/>
    <property type="match status" value="1"/>
</dbReference>